<evidence type="ECO:0000313" key="3">
    <source>
        <dbReference type="Proteomes" id="UP000199406"/>
    </source>
</evidence>
<dbReference type="STRING" id="1550231.SAMN05660662_0185"/>
<feature type="compositionally biased region" description="Basic and acidic residues" evidence="1">
    <location>
        <begin position="1"/>
        <end position="22"/>
    </location>
</feature>
<dbReference type="RefSeq" id="WP_091771211.1">
    <property type="nucleotide sequence ID" value="NZ_FNBT01000011.1"/>
</dbReference>
<name>A0A1G7R8B9_9ACTN</name>
<organism evidence="2 3">
    <name type="scientific">Blastococcus aurantiacus</name>
    <dbReference type="NCBI Taxonomy" id="1550231"/>
    <lineage>
        <taxon>Bacteria</taxon>
        <taxon>Bacillati</taxon>
        <taxon>Actinomycetota</taxon>
        <taxon>Actinomycetes</taxon>
        <taxon>Geodermatophilales</taxon>
        <taxon>Geodermatophilaceae</taxon>
        <taxon>Blastococcus</taxon>
    </lineage>
</organism>
<dbReference type="EMBL" id="FNBT01000011">
    <property type="protein sequence ID" value="SDG06973.1"/>
    <property type="molecule type" value="Genomic_DNA"/>
</dbReference>
<evidence type="ECO:0000313" key="2">
    <source>
        <dbReference type="EMBL" id="SDG06973.1"/>
    </source>
</evidence>
<protein>
    <submittedName>
        <fullName evidence="2">Uncharacterized protein</fullName>
    </submittedName>
</protein>
<feature type="non-terminal residue" evidence="2">
    <location>
        <position position="1"/>
    </location>
</feature>
<sequence>DHGGGHEGMDHGGGHEGMDHGGHHMHHGGSVAGLAMADTGPDRDGLQLDVLTVALGPVLLGWPTGLVVQARLQGDVVVDAESSWVDGLVDVVAERDRNPRRVALDHLAHFLLLAGWPTASREARRARDGLGELDPAAVAAAQKAAARLARRVARSRTFAWSVSGLGVVGASSPGGRQGDVLDRVRRWCAVAAGEAGDDDLTSTPVEELPVLLEGMELAAARLVVASLSLERQPAPARGEGLHD</sequence>
<dbReference type="AlphaFoldDB" id="A0A1G7R8B9"/>
<evidence type="ECO:0000256" key="1">
    <source>
        <dbReference type="SAM" id="MobiDB-lite"/>
    </source>
</evidence>
<accession>A0A1G7R8B9</accession>
<proteinExistence type="predicted"/>
<feature type="region of interest" description="Disordered" evidence="1">
    <location>
        <begin position="1"/>
        <end position="38"/>
    </location>
</feature>
<gene>
    <name evidence="2" type="ORF">SAMN05660662_0185</name>
</gene>
<dbReference type="Proteomes" id="UP000199406">
    <property type="component" value="Unassembled WGS sequence"/>
</dbReference>
<reference evidence="3" key="1">
    <citation type="submission" date="2016-10" db="EMBL/GenBank/DDBJ databases">
        <authorList>
            <person name="Varghese N."/>
            <person name="Submissions S."/>
        </authorList>
    </citation>
    <scope>NUCLEOTIDE SEQUENCE [LARGE SCALE GENOMIC DNA]</scope>
    <source>
        <strain evidence="3">DSM 44268</strain>
    </source>
</reference>
<keyword evidence="3" id="KW-1185">Reference proteome</keyword>